<keyword evidence="3" id="KW-1185">Reference proteome</keyword>
<reference evidence="2 3" key="1">
    <citation type="submission" date="2020-08" db="EMBL/GenBank/DDBJ databases">
        <authorList>
            <person name="Kim C.M."/>
        </authorList>
    </citation>
    <scope>NUCLEOTIDE SEQUENCE [LARGE SCALE GENOMIC DNA]</scope>
    <source>
        <strain evidence="2 3">UL070</strain>
    </source>
</reference>
<evidence type="ECO:0000313" key="2">
    <source>
        <dbReference type="EMBL" id="MBB2496183.1"/>
    </source>
</evidence>
<protein>
    <submittedName>
        <fullName evidence="2">DUF1302 domain-containing protein</fullName>
    </submittedName>
</protein>
<sequence>MHNNKKQHRLPLRKSLLATAIMLAAVPATQAFELDTGNPDWSMRFDNTVKYNYGVRTESADKTMLGTPNNNDGDYNFRKAGTNITNRVDLLTELDVVYQNFTGFRVSAASWYDKAYDNTGSSSNPFVNGNGARSGLVANDPRLGYGGVPFGAINVTNDNVGNGSPHLSRYAKRYYSGPSGEILDAFVFYSTEVGEESLFSFKAGQHNVYWGETILNPVHSVSYGQSGLDLAKLASSPGTEAKELFVPRNQLSTAFTVNPELTLAAQYFFDWNAARLPEAGTYYGTSDLVGFGAQSFLLGNTNGAPGNDALGNPACGLAPCNGLTNVRRGDDLTPHNSGDWGVMAKWSPQWLDGTLGAYYRRTSDILPQAWLNAKGMTILNPDGSVPSAGPLTPLLANVNLLNSLNTSSYQFAYSDDIDIFGLSLSKDVGGVSVGSDLNIRHNMPLASIPAILSSDSPFGLGNGFGLLPARSAASGVVYGSAQDGDSMSATGDTLHWTVNGLMTIADTPVFDSATLLGELYYSNLLKLDSENEALYKGEDSYRGIDKPTRDNWGLAVNFTPTWYQVFPGIDLSAPMSINVGIDGVSPVSAGGAEDTGNYSLGLSAAVYNQYFVDLKYVDSFGKSDKCEDSGYSGLAADPSGGSGDGSTPNAFSANENYACYAGGYSSFSGGGATGEDRGALYLTFKTTF</sequence>
<dbReference type="InterPro" id="IPR010727">
    <property type="entry name" value="DUF1302"/>
</dbReference>
<evidence type="ECO:0000256" key="1">
    <source>
        <dbReference type="SAM" id="SignalP"/>
    </source>
</evidence>
<dbReference type="Proteomes" id="UP000542720">
    <property type="component" value="Unassembled WGS sequence"/>
</dbReference>
<dbReference type="EMBL" id="JACJUD010000004">
    <property type="protein sequence ID" value="MBB2496183.1"/>
    <property type="molecule type" value="Genomic_DNA"/>
</dbReference>
<accession>A0A7W4LN48</accession>
<comment type="caution">
    <text evidence="2">The sequence shown here is derived from an EMBL/GenBank/DDBJ whole genome shotgun (WGS) entry which is preliminary data.</text>
</comment>
<organism evidence="2 3">
    <name type="scientific">Aquipseudomonas ullengensis</name>
    <dbReference type="NCBI Taxonomy" id="2759166"/>
    <lineage>
        <taxon>Bacteria</taxon>
        <taxon>Pseudomonadati</taxon>
        <taxon>Pseudomonadota</taxon>
        <taxon>Gammaproteobacteria</taxon>
        <taxon>Pseudomonadales</taxon>
        <taxon>Pseudomonadaceae</taxon>
        <taxon>Aquipseudomonas</taxon>
    </lineage>
</organism>
<feature type="signal peptide" evidence="1">
    <location>
        <begin position="1"/>
        <end position="31"/>
    </location>
</feature>
<dbReference type="AlphaFoldDB" id="A0A7W4LN48"/>
<name>A0A7W4LN48_9GAMM</name>
<dbReference type="Pfam" id="PF06980">
    <property type="entry name" value="DUF1302"/>
    <property type="match status" value="1"/>
</dbReference>
<proteinExistence type="predicted"/>
<gene>
    <name evidence="2" type="ORF">H3H51_14225</name>
</gene>
<dbReference type="RefSeq" id="WP_183089708.1">
    <property type="nucleotide sequence ID" value="NZ_JACJUD010000004.1"/>
</dbReference>
<feature type="chain" id="PRO_5030891764" evidence="1">
    <location>
        <begin position="32"/>
        <end position="688"/>
    </location>
</feature>
<evidence type="ECO:0000313" key="3">
    <source>
        <dbReference type="Proteomes" id="UP000542720"/>
    </source>
</evidence>
<keyword evidence="1" id="KW-0732">Signal</keyword>